<dbReference type="Pfam" id="PF11838">
    <property type="entry name" value="ERAP1_C"/>
    <property type="match status" value="1"/>
</dbReference>
<dbReference type="GO" id="GO:0005737">
    <property type="term" value="C:cytoplasm"/>
    <property type="evidence" value="ECO:0007669"/>
    <property type="project" value="TreeGrafter"/>
</dbReference>
<organism evidence="12">
    <name type="scientific">freshwater metagenome</name>
    <dbReference type="NCBI Taxonomy" id="449393"/>
    <lineage>
        <taxon>unclassified sequences</taxon>
        <taxon>metagenomes</taxon>
        <taxon>ecological metagenomes</taxon>
    </lineage>
</organism>
<evidence type="ECO:0000256" key="2">
    <source>
        <dbReference type="ARBA" id="ARBA00010136"/>
    </source>
</evidence>
<accession>A0A6J7FQY1</accession>
<name>A0A6J7FQY1_9ZZZZ</name>
<evidence type="ECO:0000256" key="6">
    <source>
        <dbReference type="ARBA" id="ARBA00022801"/>
    </source>
</evidence>
<dbReference type="GO" id="GO:0016020">
    <property type="term" value="C:membrane"/>
    <property type="evidence" value="ECO:0007669"/>
    <property type="project" value="TreeGrafter"/>
</dbReference>
<keyword evidence="8" id="KW-0482">Metalloprotease</keyword>
<dbReference type="GO" id="GO:0005615">
    <property type="term" value="C:extracellular space"/>
    <property type="evidence" value="ECO:0007669"/>
    <property type="project" value="TreeGrafter"/>
</dbReference>
<evidence type="ECO:0000256" key="3">
    <source>
        <dbReference type="ARBA" id="ARBA00022438"/>
    </source>
</evidence>
<evidence type="ECO:0000256" key="8">
    <source>
        <dbReference type="ARBA" id="ARBA00023049"/>
    </source>
</evidence>
<dbReference type="InterPro" id="IPR050344">
    <property type="entry name" value="Peptidase_M1_aminopeptidases"/>
</dbReference>
<gene>
    <name evidence="12" type="ORF">UFOPK3495_00795</name>
</gene>
<comment type="cofactor">
    <cofactor evidence="1">
        <name>Zn(2+)</name>
        <dbReference type="ChEBI" id="CHEBI:29105"/>
    </cofactor>
</comment>
<keyword evidence="7" id="KW-0862">Zinc</keyword>
<evidence type="ECO:0000256" key="4">
    <source>
        <dbReference type="ARBA" id="ARBA00022670"/>
    </source>
</evidence>
<sequence>MANNENITRAEAADRAQLIESHSYVVDLDLTGDAETFRVITTATFGCSTPGSTTWLDHIAKIRGVELNGVALDLAVVVDGARITLPNLESENIVTVTADASYMNTGEGLHRFVDPVDDETYLYTQFESADARRMYACFEQPDLKATFELRVTAPAHWQVVSNSTSPSSVPVSKGVARWEFDPAPRMSTYITALVAGPYFKVEDTYEGTYGTYPLGIYCRQSLSQYLDADDILLITKQGFAFFEEQFKVGYPFGKYDQLFVPEFNAGAMENAGCVTFLEDLIFRSRVTDAAYEQRANTILHEMAHMWFGDLVTMTWWDDLWLNESFAEWAAHYANVHATRYQDAWTTFANQRKAWAYRQDQLPSTHPIAADMVDLDSVRVNFDGITYAKGASALRQLVAWVGEEEFLAGLRLYFAKHAWKNTQLPDLLVELEATSGRDLSSWTDEWLRTSGVNLLRPLIEVDAAGDFTSVVVEQEPPSSPAGIAPTLRSHRLGIGLYDLNAGSLQLRQRIEVDISGAQTQIPALVGVKQPDLLLLNDGDLTYAKIRLDERSWATAVAHLGDLEDSLARAVMWGAAWDMTRDAEVSTGDYLALVLSGTATESDIGVVQGVLRQLKSAIDQYAAENNRDAYNDRLAAATRELAKTAISGSDHQLAFTRAFIGAARNEADLAVVAGLLDGSVVWPGLAVDTDLRWFMLDRLVTTGNLNDEAVENELKADDTATGRRHAAHAFASRPLLGAKQIAWTDLFERTDLPNALIGATLGGFIQPEQRDLLISFREKYFAEISRMWRDRTHEIAQELTVGLYPFLLADTETLRLTDALLASDEAADLGPAGRRLVSEGRDGVERSIRAQARDRV</sequence>
<dbReference type="GO" id="GO:0042277">
    <property type="term" value="F:peptide binding"/>
    <property type="evidence" value="ECO:0007669"/>
    <property type="project" value="TreeGrafter"/>
</dbReference>
<evidence type="ECO:0000259" key="11">
    <source>
        <dbReference type="Pfam" id="PF17900"/>
    </source>
</evidence>
<keyword evidence="5" id="KW-0479">Metal-binding</keyword>
<dbReference type="Pfam" id="PF01433">
    <property type="entry name" value="Peptidase_M1"/>
    <property type="match status" value="1"/>
</dbReference>
<protein>
    <submittedName>
        <fullName evidence="12">Unannotated protein</fullName>
    </submittedName>
</protein>
<evidence type="ECO:0000259" key="9">
    <source>
        <dbReference type="Pfam" id="PF01433"/>
    </source>
</evidence>
<evidence type="ECO:0000256" key="7">
    <source>
        <dbReference type="ARBA" id="ARBA00022833"/>
    </source>
</evidence>
<dbReference type="NCBIfam" id="TIGR02412">
    <property type="entry name" value="pepN_strep_liv"/>
    <property type="match status" value="1"/>
</dbReference>
<evidence type="ECO:0000256" key="5">
    <source>
        <dbReference type="ARBA" id="ARBA00022723"/>
    </source>
</evidence>
<dbReference type="GO" id="GO:0008270">
    <property type="term" value="F:zinc ion binding"/>
    <property type="evidence" value="ECO:0007669"/>
    <property type="project" value="InterPro"/>
</dbReference>
<reference evidence="12" key="1">
    <citation type="submission" date="2020-05" db="EMBL/GenBank/DDBJ databases">
        <authorList>
            <person name="Chiriac C."/>
            <person name="Salcher M."/>
            <person name="Ghai R."/>
            <person name="Kavagutti S V."/>
        </authorList>
    </citation>
    <scope>NUCLEOTIDE SEQUENCE</scope>
</reference>
<evidence type="ECO:0000313" key="12">
    <source>
        <dbReference type="EMBL" id="CAB4897891.1"/>
    </source>
</evidence>
<dbReference type="PANTHER" id="PTHR11533:SF174">
    <property type="entry name" value="PUROMYCIN-SENSITIVE AMINOPEPTIDASE-RELATED"/>
    <property type="match status" value="1"/>
</dbReference>
<dbReference type="InterPro" id="IPR027268">
    <property type="entry name" value="Peptidase_M4/M1_CTD_sf"/>
</dbReference>
<feature type="domain" description="ERAP1-like C-terminal" evidence="10">
    <location>
        <begin position="532"/>
        <end position="844"/>
    </location>
</feature>
<dbReference type="InterPro" id="IPR001930">
    <property type="entry name" value="Peptidase_M1"/>
</dbReference>
<comment type="similarity">
    <text evidence="2">Belongs to the peptidase M1 family.</text>
</comment>
<keyword evidence="6" id="KW-0378">Hydrolase</keyword>
<dbReference type="FunFam" id="2.60.40.1730:FF:000010">
    <property type="entry name" value="Putative aminopeptidase N"/>
    <property type="match status" value="1"/>
</dbReference>
<dbReference type="AlphaFoldDB" id="A0A6J7FQY1"/>
<dbReference type="InterPro" id="IPR014782">
    <property type="entry name" value="Peptidase_M1_dom"/>
</dbReference>
<dbReference type="InterPro" id="IPR045357">
    <property type="entry name" value="Aminopeptidase_N-like_N"/>
</dbReference>
<evidence type="ECO:0000256" key="1">
    <source>
        <dbReference type="ARBA" id="ARBA00001947"/>
    </source>
</evidence>
<dbReference type="GO" id="GO:0006508">
    <property type="term" value="P:proteolysis"/>
    <property type="evidence" value="ECO:0007669"/>
    <property type="project" value="UniProtKB-KW"/>
</dbReference>
<keyword evidence="3" id="KW-0031">Aminopeptidase</keyword>
<dbReference type="PRINTS" id="PR00756">
    <property type="entry name" value="ALADIPTASE"/>
</dbReference>
<dbReference type="EMBL" id="CAFBMC010000034">
    <property type="protein sequence ID" value="CAB4897891.1"/>
    <property type="molecule type" value="Genomic_DNA"/>
</dbReference>
<dbReference type="InterPro" id="IPR042097">
    <property type="entry name" value="Aminopeptidase_N-like_N_sf"/>
</dbReference>
<dbReference type="PANTHER" id="PTHR11533">
    <property type="entry name" value="PROTEASE M1 ZINC METALLOPROTEASE"/>
    <property type="match status" value="1"/>
</dbReference>
<dbReference type="SUPFAM" id="SSF63737">
    <property type="entry name" value="Leukotriene A4 hydrolase N-terminal domain"/>
    <property type="match status" value="1"/>
</dbReference>
<dbReference type="GO" id="GO:0070006">
    <property type="term" value="F:metalloaminopeptidase activity"/>
    <property type="evidence" value="ECO:0007669"/>
    <property type="project" value="TreeGrafter"/>
</dbReference>
<dbReference type="GO" id="GO:0043171">
    <property type="term" value="P:peptide catabolic process"/>
    <property type="evidence" value="ECO:0007669"/>
    <property type="project" value="TreeGrafter"/>
</dbReference>
<feature type="domain" description="Aminopeptidase N-like N-terminal" evidence="11">
    <location>
        <begin position="100"/>
        <end position="190"/>
    </location>
</feature>
<dbReference type="CDD" id="cd09602">
    <property type="entry name" value="M1_APN"/>
    <property type="match status" value="1"/>
</dbReference>
<feature type="domain" description="Peptidase M1 membrane alanine aminopeptidase" evidence="9">
    <location>
        <begin position="234"/>
        <end position="445"/>
    </location>
</feature>
<proteinExistence type="inferred from homology"/>
<dbReference type="SUPFAM" id="SSF55486">
    <property type="entry name" value="Metalloproteases ('zincins'), catalytic domain"/>
    <property type="match status" value="1"/>
</dbReference>
<dbReference type="Gene3D" id="2.60.40.1730">
    <property type="entry name" value="tricorn interacting facor f3 domain"/>
    <property type="match status" value="1"/>
</dbReference>
<dbReference type="Gene3D" id="1.10.390.10">
    <property type="entry name" value="Neutral Protease Domain 2"/>
    <property type="match status" value="1"/>
</dbReference>
<dbReference type="InterPro" id="IPR024571">
    <property type="entry name" value="ERAP1-like_C_dom"/>
</dbReference>
<dbReference type="InterPro" id="IPR012778">
    <property type="entry name" value="Pept_M1_aminopeptidase"/>
</dbReference>
<evidence type="ECO:0000259" key="10">
    <source>
        <dbReference type="Pfam" id="PF11838"/>
    </source>
</evidence>
<dbReference type="FunFam" id="1.10.390.10:FF:000004">
    <property type="entry name" value="Aminopeptidase N"/>
    <property type="match status" value="1"/>
</dbReference>
<dbReference type="Pfam" id="PF17900">
    <property type="entry name" value="Peptidase_M1_N"/>
    <property type="match status" value="1"/>
</dbReference>
<keyword evidence="4" id="KW-0645">Protease</keyword>